<protein>
    <submittedName>
        <fullName evidence="1">Uncharacterized protein</fullName>
    </submittedName>
</protein>
<dbReference type="Proteomes" id="UP000272729">
    <property type="component" value="Unassembled WGS sequence"/>
</dbReference>
<proteinExistence type="predicted"/>
<gene>
    <name evidence="1" type="ORF">DFJ66_8011</name>
</gene>
<accession>A0A495XP18</accession>
<dbReference type="EMBL" id="RBXR01000001">
    <property type="protein sequence ID" value="RKT74644.1"/>
    <property type="molecule type" value="Genomic_DNA"/>
</dbReference>
<sequence>MAAACADGLEPGRVVAGEVATTGANGKPVTGRVSSVGVDCPVPAEPTAAARGTGSGPPEQDFKATVIPGRIVAR</sequence>
<name>A0A495XP18_9PSEU</name>
<keyword evidence="2" id="KW-1185">Reference proteome</keyword>
<dbReference type="RefSeq" id="WP_121229581.1">
    <property type="nucleotide sequence ID" value="NZ_JBIUBA010000006.1"/>
</dbReference>
<evidence type="ECO:0000313" key="2">
    <source>
        <dbReference type="Proteomes" id="UP000272729"/>
    </source>
</evidence>
<comment type="caution">
    <text evidence="1">The sequence shown here is derived from an EMBL/GenBank/DDBJ whole genome shotgun (WGS) entry which is preliminary data.</text>
</comment>
<dbReference type="AlphaFoldDB" id="A0A495XP18"/>
<organism evidence="1 2">
    <name type="scientific">Saccharothrix variisporea</name>
    <dbReference type="NCBI Taxonomy" id="543527"/>
    <lineage>
        <taxon>Bacteria</taxon>
        <taxon>Bacillati</taxon>
        <taxon>Actinomycetota</taxon>
        <taxon>Actinomycetes</taxon>
        <taxon>Pseudonocardiales</taxon>
        <taxon>Pseudonocardiaceae</taxon>
        <taxon>Saccharothrix</taxon>
    </lineage>
</organism>
<evidence type="ECO:0000313" key="1">
    <source>
        <dbReference type="EMBL" id="RKT74644.1"/>
    </source>
</evidence>
<reference evidence="1 2" key="1">
    <citation type="submission" date="2018-10" db="EMBL/GenBank/DDBJ databases">
        <title>Sequencing the genomes of 1000 actinobacteria strains.</title>
        <authorList>
            <person name="Klenk H.-P."/>
        </authorList>
    </citation>
    <scope>NUCLEOTIDE SEQUENCE [LARGE SCALE GENOMIC DNA]</scope>
    <source>
        <strain evidence="1 2">DSM 43911</strain>
    </source>
</reference>